<name>A0AAW2GS71_9HYME</name>
<protein>
    <submittedName>
        <fullName evidence="1">Uncharacterized protein</fullName>
    </submittedName>
</protein>
<evidence type="ECO:0000313" key="2">
    <source>
        <dbReference type="Proteomes" id="UP001430953"/>
    </source>
</evidence>
<gene>
    <name evidence="1" type="ORF">PUN28_002032</name>
</gene>
<comment type="caution">
    <text evidence="1">The sequence shown here is derived from an EMBL/GenBank/DDBJ whole genome shotgun (WGS) entry which is preliminary data.</text>
</comment>
<organism evidence="1 2">
    <name type="scientific">Cardiocondyla obscurior</name>
    <dbReference type="NCBI Taxonomy" id="286306"/>
    <lineage>
        <taxon>Eukaryota</taxon>
        <taxon>Metazoa</taxon>
        <taxon>Ecdysozoa</taxon>
        <taxon>Arthropoda</taxon>
        <taxon>Hexapoda</taxon>
        <taxon>Insecta</taxon>
        <taxon>Pterygota</taxon>
        <taxon>Neoptera</taxon>
        <taxon>Endopterygota</taxon>
        <taxon>Hymenoptera</taxon>
        <taxon>Apocrita</taxon>
        <taxon>Aculeata</taxon>
        <taxon>Formicoidea</taxon>
        <taxon>Formicidae</taxon>
        <taxon>Myrmicinae</taxon>
        <taxon>Cardiocondyla</taxon>
    </lineage>
</organism>
<dbReference type="EMBL" id="JADYXP020000002">
    <property type="protein sequence ID" value="KAL0130147.1"/>
    <property type="molecule type" value="Genomic_DNA"/>
</dbReference>
<keyword evidence="2" id="KW-1185">Reference proteome</keyword>
<reference evidence="1 2" key="1">
    <citation type="submission" date="2023-03" db="EMBL/GenBank/DDBJ databases">
        <title>High recombination rates correlate with genetic variation in Cardiocondyla obscurior ants.</title>
        <authorList>
            <person name="Errbii M."/>
        </authorList>
    </citation>
    <scope>NUCLEOTIDE SEQUENCE [LARGE SCALE GENOMIC DNA]</scope>
    <source>
        <strain evidence="1">Alpha-2009</strain>
        <tissue evidence="1">Whole body</tissue>
    </source>
</reference>
<proteinExistence type="predicted"/>
<dbReference type="Proteomes" id="UP001430953">
    <property type="component" value="Unassembled WGS sequence"/>
</dbReference>
<sequence>MISRLFGQVGTLFHNFAQPQNSCVSIKNGISEKIASPRS</sequence>
<evidence type="ECO:0000313" key="1">
    <source>
        <dbReference type="EMBL" id="KAL0130147.1"/>
    </source>
</evidence>
<accession>A0AAW2GS71</accession>
<dbReference type="AlphaFoldDB" id="A0AAW2GS71"/>